<evidence type="ECO:0000313" key="5">
    <source>
        <dbReference type="EMBL" id="RUS68871.1"/>
    </source>
</evidence>
<reference evidence="5 6" key="1">
    <citation type="submission" date="2019-01" db="EMBL/GenBank/DDBJ databases">
        <title>A draft genome assembly of the solar-powered sea slug Elysia chlorotica.</title>
        <authorList>
            <person name="Cai H."/>
            <person name="Li Q."/>
            <person name="Fang X."/>
            <person name="Li J."/>
            <person name="Curtis N.E."/>
            <person name="Altenburger A."/>
            <person name="Shibata T."/>
            <person name="Feng M."/>
            <person name="Maeda T."/>
            <person name="Schwartz J.A."/>
            <person name="Shigenobu S."/>
            <person name="Lundholm N."/>
            <person name="Nishiyama T."/>
            <person name="Yang H."/>
            <person name="Hasebe M."/>
            <person name="Li S."/>
            <person name="Pierce S.K."/>
            <person name="Wang J."/>
        </authorList>
    </citation>
    <scope>NUCLEOTIDE SEQUENCE [LARGE SCALE GENOMIC DNA]</scope>
    <source>
        <strain evidence="5">EC2010</strain>
        <tissue evidence="5">Whole organism of an adult</tissue>
    </source>
</reference>
<dbReference type="SMART" id="SM00276">
    <property type="entry name" value="GLECT"/>
    <property type="match status" value="1"/>
</dbReference>
<dbReference type="PANTHER" id="PTHR11346">
    <property type="entry name" value="GALECTIN"/>
    <property type="match status" value="1"/>
</dbReference>
<evidence type="ECO:0000259" key="4">
    <source>
        <dbReference type="PROSITE" id="PS51304"/>
    </source>
</evidence>
<dbReference type="GO" id="GO:0030246">
    <property type="term" value="F:carbohydrate binding"/>
    <property type="evidence" value="ECO:0007669"/>
    <property type="project" value="UniProtKB-UniRule"/>
</dbReference>
<dbReference type="InterPro" id="IPR044156">
    <property type="entry name" value="Galectin-like"/>
</dbReference>
<keyword evidence="3" id="KW-0732">Signal</keyword>
<dbReference type="EMBL" id="RQTK01001957">
    <property type="protein sequence ID" value="RUS68871.1"/>
    <property type="molecule type" value="Genomic_DNA"/>
</dbReference>
<sequence length="205" mass="24392">MIMLPRTYCILRIILLVPGLLADDECTAMDMQSRAYKLWDCRSLPTFICNMLLCNPRIPLNVQLLAVVQIGLRITVYGKPKKNARRFTFNLKQNGSEREMPSIALHFDARFDYYSERRVIVINSNIWGERLWRNGVRIKRFPFTRGSNFKILFIVVRQGFEIYVNEKFIHTYRHIVPLKNITHVFMNFDVDVDRLDIRPLYYVRL</sequence>
<dbReference type="CDD" id="cd00070">
    <property type="entry name" value="GLECT"/>
    <property type="match status" value="1"/>
</dbReference>
<accession>A0A433SIR7</accession>
<comment type="caution">
    <text evidence="5">The sequence shown here is derived from an EMBL/GenBank/DDBJ whole genome shotgun (WGS) entry which is preliminary data.</text>
</comment>
<keyword evidence="6" id="KW-1185">Reference proteome</keyword>
<dbReference type="STRING" id="188477.A0A433SIR7"/>
<feature type="chain" id="PRO_5019473895" description="Galectin" evidence="3">
    <location>
        <begin position="23"/>
        <end position="205"/>
    </location>
</feature>
<organism evidence="5 6">
    <name type="scientific">Elysia chlorotica</name>
    <name type="common">Eastern emerald elysia</name>
    <name type="synonym">Sea slug</name>
    <dbReference type="NCBI Taxonomy" id="188477"/>
    <lineage>
        <taxon>Eukaryota</taxon>
        <taxon>Metazoa</taxon>
        <taxon>Spiralia</taxon>
        <taxon>Lophotrochozoa</taxon>
        <taxon>Mollusca</taxon>
        <taxon>Gastropoda</taxon>
        <taxon>Heterobranchia</taxon>
        <taxon>Euthyneura</taxon>
        <taxon>Panpulmonata</taxon>
        <taxon>Sacoglossa</taxon>
        <taxon>Placobranchoidea</taxon>
        <taxon>Plakobranchidae</taxon>
        <taxon>Elysia</taxon>
    </lineage>
</organism>
<dbReference type="Pfam" id="PF00337">
    <property type="entry name" value="Gal-bind_lectin"/>
    <property type="match status" value="1"/>
</dbReference>
<dbReference type="PANTHER" id="PTHR11346:SF147">
    <property type="entry name" value="GALECTIN"/>
    <property type="match status" value="1"/>
</dbReference>
<evidence type="ECO:0000256" key="1">
    <source>
        <dbReference type="ARBA" id="ARBA00022734"/>
    </source>
</evidence>
<dbReference type="SUPFAM" id="SSF49899">
    <property type="entry name" value="Concanavalin A-like lectins/glucanases"/>
    <property type="match status" value="1"/>
</dbReference>
<gene>
    <name evidence="5" type="ORF">EGW08_023368</name>
</gene>
<protein>
    <recommendedName>
        <fullName evidence="2">Galectin</fullName>
    </recommendedName>
</protein>
<dbReference type="Gene3D" id="2.60.120.200">
    <property type="match status" value="1"/>
</dbReference>
<feature type="signal peptide" evidence="3">
    <location>
        <begin position="1"/>
        <end position="22"/>
    </location>
</feature>
<dbReference type="Proteomes" id="UP000271974">
    <property type="component" value="Unassembled WGS sequence"/>
</dbReference>
<dbReference type="InterPro" id="IPR013320">
    <property type="entry name" value="ConA-like_dom_sf"/>
</dbReference>
<dbReference type="SMART" id="SM00908">
    <property type="entry name" value="Gal-bind_lectin"/>
    <property type="match status" value="1"/>
</dbReference>
<name>A0A433SIR7_ELYCH</name>
<dbReference type="OrthoDB" id="6147920at2759"/>
<evidence type="ECO:0000256" key="3">
    <source>
        <dbReference type="SAM" id="SignalP"/>
    </source>
</evidence>
<dbReference type="AlphaFoldDB" id="A0A433SIR7"/>
<evidence type="ECO:0000256" key="2">
    <source>
        <dbReference type="RuleBase" id="RU102079"/>
    </source>
</evidence>
<dbReference type="PROSITE" id="PS51304">
    <property type="entry name" value="GALECTIN"/>
    <property type="match status" value="1"/>
</dbReference>
<dbReference type="InterPro" id="IPR001079">
    <property type="entry name" value="Galectin_CRD"/>
</dbReference>
<evidence type="ECO:0000313" key="6">
    <source>
        <dbReference type="Proteomes" id="UP000271974"/>
    </source>
</evidence>
<keyword evidence="1 2" id="KW-0430">Lectin</keyword>
<proteinExistence type="predicted"/>
<feature type="domain" description="Galectin" evidence="4">
    <location>
        <begin position="60"/>
        <end position="198"/>
    </location>
</feature>